<gene>
    <name evidence="1" type="ORF">BSAL_49445</name>
</gene>
<dbReference type="OMA" id="WFERYVC"/>
<dbReference type="VEuPathDB" id="TriTrypDB:BSAL_49445"/>
<dbReference type="Proteomes" id="UP000051952">
    <property type="component" value="Unassembled WGS sequence"/>
</dbReference>
<proteinExistence type="predicted"/>
<dbReference type="AlphaFoldDB" id="A0A0S4IH77"/>
<evidence type="ECO:0000313" key="2">
    <source>
        <dbReference type="Proteomes" id="UP000051952"/>
    </source>
</evidence>
<accession>A0A0S4IH77</accession>
<organism evidence="1 2">
    <name type="scientific">Bodo saltans</name>
    <name type="common">Flagellated protozoan</name>
    <dbReference type="NCBI Taxonomy" id="75058"/>
    <lineage>
        <taxon>Eukaryota</taxon>
        <taxon>Discoba</taxon>
        <taxon>Euglenozoa</taxon>
        <taxon>Kinetoplastea</taxon>
        <taxon>Metakinetoplastina</taxon>
        <taxon>Eubodonida</taxon>
        <taxon>Bodonidae</taxon>
        <taxon>Bodo</taxon>
    </lineage>
</organism>
<reference evidence="2" key="1">
    <citation type="submission" date="2015-09" db="EMBL/GenBank/DDBJ databases">
        <authorList>
            <consortium name="Pathogen Informatics"/>
        </authorList>
    </citation>
    <scope>NUCLEOTIDE SEQUENCE [LARGE SCALE GENOMIC DNA]</scope>
    <source>
        <strain evidence="2">Lake Konstanz</strain>
    </source>
</reference>
<dbReference type="EMBL" id="CYKH01000018">
    <property type="protein sequence ID" value="CUE59919.1"/>
    <property type="molecule type" value="Genomic_DNA"/>
</dbReference>
<protein>
    <recommendedName>
        <fullName evidence="3">DUF393 domain-containing protein</fullName>
    </recommendedName>
</protein>
<keyword evidence="2" id="KW-1185">Reference proteome</keyword>
<name>A0A0S4IH77_BODSA</name>
<dbReference type="OrthoDB" id="271469at2759"/>
<sequence>MSRVFPGDRFKILRARLPARLLVFDGQCLLSQARVTQILERNYYLKEEDTEANKIFFTSSRVAEGKEVIHAFQSFLGNNTDTLIYVEKIPSSSGRLQRLSKLRTIGGMPLEKAVQESDDIRVSVKSKACLRVMMRLDRLCVRFAGRMGYYLLPRWLGDRIFDIVAGRRRLWGTSEQDAILFPKPIEGLKERTWRGYTPARAPLDAAKAAVEAAKAAAPPKPKISLAPRLK</sequence>
<evidence type="ECO:0008006" key="3">
    <source>
        <dbReference type="Google" id="ProtNLM"/>
    </source>
</evidence>
<evidence type="ECO:0000313" key="1">
    <source>
        <dbReference type="EMBL" id="CUE59919.1"/>
    </source>
</evidence>